<dbReference type="PANTHER" id="PTHR43227">
    <property type="entry name" value="BLL4140 PROTEIN"/>
    <property type="match status" value="1"/>
</dbReference>
<dbReference type="InterPro" id="IPR035906">
    <property type="entry name" value="MetI-like_sf"/>
</dbReference>
<dbReference type="PANTHER" id="PTHR43227:SF11">
    <property type="entry name" value="BLL4140 PROTEIN"/>
    <property type="match status" value="1"/>
</dbReference>
<comment type="subcellular location">
    <subcellularLocation>
        <location evidence="1 7">Cell membrane</location>
        <topology evidence="1 7">Multi-pass membrane protein</topology>
    </subcellularLocation>
</comment>
<keyword evidence="5 7" id="KW-1133">Transmembrane helix</keyword>
<organism evidence="9 10">
    <name type="scientific">Cohnella soli</name>
    <dbReference type="NCBI Taxonomy" id="425005"/>
    <lineage>
        <taxon>Bacteria</taxon>
        <taxon>Bacillati</taxon>
        <taxon>Bacillota</taxon>
        <taxon>Bacilli</taxon>
        <taxon>Bacillales</taxon>
        <taxon>Paenibacillaceae</taxon>
        <taxon>Cohnella</taxon>
    </lineage>
</organism>
<dbReference type="CDD" id="cd06261">
    <property type="entry name" value="TM_PBP2"/>
    <property type="match status" value="1"/>
</dbReference>
<proteinExistence type="inferred from homology"/>
<evidence type="ECO:0000313" key="10">
    <source>
        <dbReference type="Proteomes" id="UP001596113"/>
    </source>
</evidence>
<evidence type="ECO:0000256" key="6">
    <source>
        <dbReference type="ARBA" id="ARBA00023136"/>
    </source>
</evidence>
<dbReference type="SUPFAM" id="SSF161098">
    <property type="entry name" value="MetI-like"/>
    <property type="match status" value="1"/>
</dbReference>
<evidence type="ECO:0000259" key="8">
    <source>
        <dbReference type="PROSITE" id="PS50928"/>
    </source>
</evidence>
<evidence type="ECO:0000256" key="1">
    <source>
        <dbReference type="ARBA" id="ARBA00004651"/>
    </source>
</evidence>
<name>A0ABW0HPF9_9BACL</name>
<protein>
    <submittedName>
        <fullName evidence="9">ABC transporter permease</fullName>
    </submittedName>
</protein>
<dbReference type="RefSeq" id="WP_378132148.1">
    <property type="nucleotide sequence ID" value="NZ_JBHSMI010000020.1"/>
</dbReference>
<dbReference type="Gene3D" id="1.10.3720.10">
    <property type="entry name" value="MetI-like"/>
    <property type="match status" value="1"/>
</dbReference>
<keyword evidence="2 7" id="KW-0813">Transport</keyword>
<evidence type="ECO:0000256" key="4">
    <source>
        <dbReference type="ARBA" id="ARBA00022692"/>
    </source>
</evidence>
<feature type="transmembrane region" description="Helical" evidence="7">
    <location>
        <begin position="219"/>
        <end position="242"/>
    </location>
</feature>
<sequence length="308" mass="34563">MTTNASGKKKKMTKRVWGLYALALPSVILLVLFNYIPMYGIIISFQDYSLYAGVKGSEWVGLKHFIYFLNDETFHTVLKNTLKISIYDILFGFTAPILFAILANELMSKRFKLTMQTISYLPHFLSWVVVAGLMQLLLEKDSSGVVNGMLNSLFGIDPIDFWGEKQLFVPLAVVIDIWKSVGFSAILYFATISGIPSDLYEAASIDGASRFQKVIHVTLPGMLPIIVLMFLLKISTIFFVGFDRIFNLQNTFVYDTSEVISTYVYHVGLQQSQFSLTTAIGFVQSVLGFTLLIVSNRLSKKIVGLGLY</sequence>
<comment type="caution">
    <text evidence="9">The sequence shown here is derived from an EMBL/GenBank/DDBJ whole genome shotgun (WGS) entry which is preliminary data.</text>
</comment>
<dbReference type="PROSITE" id="PS50928">
    <property type="entry name" value="ABC_TM1"/>
    <property type="match status" value="1"/>
</dbReference>
<feature type="transmembrane region" description="Helical" evidence="7">
    <location>
        <begin position="16"/>
        <end position="36"/>
    </location>
</feature>
<dbReference type="InterPro" id="IPR050809">
    <property type="entry name" value="UgpAE/MalFG_permease"/>
</dbReference>
<dbReference type="InterPro" id="IPR000515">
    <property type="entry name" value="MetI-like"/>
</dbReference>
<keyword evidence="4 7" id="KW-0812">Transmembrane</keyword>
<keyword evidence="10" id="KW-1185">Reference proteome</keyword>
<feature type="transmembrane region" description="Helical" evidence="7">
    <location>
        <begin position="118"/>
        <end position="138"/>
    </location>
</feature>
<feature type="transmembrane region" description="Helical" evidence="7">
    <location>
        <begin position="84"/>
        <end position="106"/>
    </location>
</feature>
<evidence type="ECO:0000256" key="2">
    <source>
        <dbReference type="ARBA" id="ARBA00022448"/>
    </source>
</evidence>
<keyword evidence="6 7" id="KW-0472">Membrane</keyword>
<reference evidence="10" key="1">
    <citation type="journal article" date="2019" name="Int. J. Syst. Evol. Microbiol.">
        <title>The Global Catalogue of Microorganisms (GCM) 10K type strain sequencing project: providing services to taxonomists for standard genome sequencing and annotation.</title>
        <authorList>
            <consortium name="The Broad Institute Genomics Platform"/>
            <consortium name="The Broad Institute Genome Sequencing Center for Infectious Disease"/>
            <person name="Wu L."/>
            <person name="Ma J."/>
        </authorList>
    </citation>
    <scope>NUCLEOTIDE SEQUENCE [LARGE SCALE GENOMIC DNA]</scope>
    <source>
        <strain evidence="10">CGMCC 1.18575</strain>
    </source>
</reference>
<comment type="similarity">
    <text evidence="7">Belongs to the binding-protein-dependent transport system permease family.</text>
</comment>
<evidence type="ECO:0000256" key="5">
    <source>
        <dbReference type="ARBA" id="ARBA00022989"/>
    </source>
</evidence>
<feature type="transmembrane region" description="Helical" evidence="7">
    <location>
        <begin position="167"/>
        <end position="190"/>
    </location>
</feature>
<evidence type="ECO:0000256" key="3">
    <source>
        <dbReference type="ARBA" id="ARBA00022475"/>
    </source>
</evidence>
<feature type="transmembrane region" description="Helical" evidence="7">
    <location>
        <begin position="274"/>
        <end position="294"/>
    </location>
</feature>
<keyword evidence="3" id="KW-1003">Cell membrane</keyword>
<dbReference type="EMBL" id="JBHSMI010000020">
    <property type="protein sequence ID" value="MFC5403105.1"/>
    <property type="molecule type" value="Genomic_DNA"/>
</dbReference>
<dbReference type="Pfam" id="PF00528">
    <property type="entry name" value="BPD_transp_1"/>
    <property type="match status" value="1"/>
</dbReference>
<evidence type="ECO:0000256" key="7">
    <source>
        <dbReference type="RuleBase" id="RU363032"/>
    </source>
</evidence>
<gene>
    <name evidence="9" type="ORF">ACFPOF_10230</name>
</gene>
<feature type="domain" description="ABC transmembrane type-1" evidence="8">
    <location>
        <begin position="78"/>
        <end position="295"/>
    </location>
</feature>
<accession>A0ABW0HPF9</accession>
<dbReference type="Proteomes" id="UP001596113">
    <property type="component" value="Unassembled WGS sequence"/>
</dbReference>
<evidence type="ECO:0000313" key="9">
    <source>
        <dbReference type="EMBL" id="MFC5403105.1"/>
    </source>
</evidence>